<evidence type="ECO:0000313" key="1">
    <source>
        <dbReference type="EMBL" id="SCG67163.1"/>
    </source>
</evidence>
<dbReference type="RefSeq" id="WP_089013857.1">
    <property type="nucleotide sequence ID" value="NZ_LT607754.1"/>
</dbReference>
<gene>
    <name evidence="1" type="ORF">GA0070613_4262</name>
</gene>
<protein>
    <submittedName>
        <fullName evidence="1">Uncharacterized protein</fullName>
    </submittedName>
</protein>
<dbReference type="EMBL" id="LT607754">
    <property type="protein sequence ID" value="SCG67163.1"/>
    <property type="molecule type" value="Genomic_DNA"/>
</dbReference>
<organism evidence="1 2">
    <name type="scientific">Micromonospora inositola</name>
    <dbReference type="NCBI Taxonomy" id="47865"/>
    <lineage>
        <taxon>Bacteria</taxon>
        <taxon>Bacillati</taxon>
        <taxon>Actinomycetota</taxon>
        <taxon>Actinomycetes</taxon>
        <taxon>Micromonosporales</taxon>
        <taxon>Micromonosporaceae</taxon>
        <taxon>Micromonospora</taxon>
    </lineage>
</organism>
<keyword evidence="2" id="KW-1185">Reference proteome</keyword>
<accession>A0A1C5J9F9</accession>
<dbReference type="OrthoDB" id="4181044at2"/>
<dbReference type="AlphaFoldDB" id="A0A1C5J9F9"/>
<reference evidence="2" key="1">
    <citation type="submission" date="2016-06" db="EMBL/GenBank/DDBJ databases">
        <authorList>
            <person name="Varghese N."/>
            <person name="Submissions Spin"/>
        </authorList>
    </citation>
    <scope>NUCLEOTIDE SEQUENCE [LARGE SCALE GENOMIC DNA]</scope>
    <source>
        <strain evidence="2">DSM 43819</strain>
    </source>
</reference>
<sequence length="133" mass="15063">MSLREWQLLTHIERAFFINSFEMDLLPGVFGDLDPAQPEPSLSELASVLLNLVDRGWMEMRRYVRRVANDDREGLAHGDPVPRDQLPVLLADPASWEYPDDPSWIGALTLVETEAGRTISRMSADEIATRDNV</sequence>
<evidence type="ECO:0000313" key="2">
    <source>
        <dbReference type="Proteomes" id="UP000198221"/>
    </source>
</evidence>
<proteinExistence type="predicted"/>
<name>A0A1C5J9F9_9ACTN</name>
<dbReference type="Proteomes" id="UP000198221">
    <property type="component" value="Chromosome I"/>
</dbReference>